<feature type="transmembrane region" description="Helical" evidence="8">
    <location>
        <begin position="446"/>
        <end position="465"/>
    </location>
</feature>
<dbReference type="InterPro" id="IPR036259">
    <property type="entry name" value="MFS_trans_sf"/>
</dbReference>
<dbReference type="GO" id="GO:0046677">
    <property type="term" value="P:response to antibiotic"/>
    <property type="evidence" value="ECO:0007669"/>
    <property type="project" value="UniProtKB-KW"/>
</dbReference>
<name>A0A1T3NQC7_9ACTN</name>
<dbReference type="STRING" id="159449.B4N89_32740"/>
<feature type="transmembrane region" description="Helical" evidence="8">
    <location>
        <begin position="417"/>
        <end position="434"/>
    </location>
</feature>
<comment type="caution">
    <text evidence="10">The sequence shown here is derived from an EMBL/GenBank/DDBJ whole genome shotgun (WGS) entry which is preliminary data.</text>
</comment>
<evidence type="ECO:0000259" key="9">
    <source>
        <dbReference type="PROSITE" id="PS50850"/>
    </source>
</evidence>
<keyword evidence="7" id="KW-0046">Antibiotic resistance</keyword>
<dbReference type="NCBIfam" id="TIGR00711">
    <property type="entry name" value="efflux_EmrB"/>
    <property type="match status" value="1"/>
</dbReference>
<keyword evidence="4 8" id="KW-0812">Transmembrane</keyword>
<evidence type="ECO:0000256" key="2">
    <source>
        <dbReference type="ARBA" id="ARBA00022448"/>
    </source>
</evidence>
<dbReference type="AlphaFoldDB" id="A0A1T3NQC7"/>
<dbReference type="Pfam" id="PF07690">
    <property type="entry name" value="MFS_1"/>
    <property type="match status" value="1"/>
</dbReference>
<evidence type="ECO:0000256" key="6">
    <source>
        <dbReference type="ARBA" id="ARBA00023136"/>
    </source>
</evidence>
<keyword evidence="5 8" id="KW-1133">Transmembrane helix</keyword>
<feature type="transmembrane region" description="Helical" evidence="8">
    <location>
        <begin position="279"/>
        <end position="303"/>
    </location>
</feature>
<feature type="transmembrane region" description="Helical" evidence="8">
    <location>
        <begin position="210"/>
        <end position="229"/>
    </location>
</feature>
<evidence type="ECO:0000256" key="1">
    <source>
        <dbReference type="ARBA" id="ARBA00004651"/>
    </source>
</evidence>
<evidence type="ECO:0000256" key="5">
    <source>
        <dbReference type="ARBA" id="ARBA00022989"/>
    </source>
</evidence>
<evidence type="ECO:0000313" key="11">
    <source>
        <dbReference type="Proteomes" id="UP000190037"/>
    </source>
</evidence>
<proteinExistence type="predicted"/>
<gene>
    <name evidence="10" type="ORF">B4N89_32740</name>
</gene>
<sequence>MASQATQAAPDADKRRQVPGGPTAITFVVCSAAFMAMLDVFVVNVAFTDIGAEFGAPLADLSWVLNAYAIVYAALLIPAGRLADRHGRKPAFLAGLALFTVASAACSAAPQLWWLVFFRGLQAVGAAVLTPASLGLLLTALPPERRAKAVGIWATTSSFAAAIGPVVGGGLVELSWRWVFLINIPVGVAAFAAARRVLPDVREASAVRMPDPLGTAALIVAFGALSLGLVKGQDWTWTGAATLGTFAVAAGGIAIFVVRILTHPEPAVDPALFRTSTFVWANITVLTFCTAFGAVFPSVVLWLQGPGGYSTLVTGLAIAPGPLMVPLFAIVGRRLATRAPIGVLVAAGNLLFAGGALLLAAGASADPRYTTQILPGWLVIGVGIGLAMPLMLSRATARLPGDRAATGSAVVNTSRQLGYVLGVAIVVAVLGTTGTAPDPTRTFQHAWWFIAATAGGSAVTALGITGRTRS</sequence>
<dbReference type="PANTHER" id="PTHR42718">
    <property type="entry name" value="MAJOR FACILITATOR SUPERFAMILY MULTIDRUG TRANSPORTER MFSC"/>
    <property type="match status" value="1"/>
</dbReference>
<dbReference type="PROSITE" id="PS50850">
    <property type="entry name" value="MFS"/>
    <property type="match status" value="1"/>
</dbReference>
<keyword evidence="6 8" id="KW-0472">Membrane</keyword>
<comment type="subcellular location">
    <subcellularLocation>
        <location evidence="1">Cell membrane</location>
        <topology evidence="1">Multi-pass membrane protein</topology>
    </subcellularLocation>
</comment>
<feature type="transmembrane region" description="Helical" evidence="8">
    <location>
        <begin position="377"/>
        <end position="397"/>
    </location>
</feature>
<dbReference type="Gene3D" id="1.20.1720.10">
    <property type="entry name" value="Multidrug resistance protein D"/>
    <property type="match status" value="1"/>
</dbReference>
<dbReference type="CDD" id="cd17321">
    <property type="entry name" value="MFS_MMR_MDR_like"/>
    <property type="match status" value="1"/>
</dbReference>
<keyword evidence="11" id="KW-1185">Reference proteome</keyword>
<accession>A0A1T3NQC7</accession>
<keyword evidence="3" id="KW-1003">Cell membrane</keyword>
<dbReference type="RefSeq" id="WP_078980094.1">
    <property type="nucleotide sequence ID" value="NZ_MWQN01000002.1"/>
</dbReference>
<evidence type="ECO:0000256" key="7">
    <source>
        <dbReference type="ARBA" id="ARBA00023251"/>
    </source>
</evidence>
<evidence type="ECO:0000256" key="3">
    <source>
        <dbReference type="ARBA" id="ARBA00022475"/>
    </source>
</evidence>
<dbReference type="Proteomes" id="UP000190037">
    <property type="component" value="Unassembled WGS sequence"/>
</dbReference>
<feature type="transmembrane region" description="Helical" evidence="8">
    <location>
        <begin position="343"/>
        <end position="365"/>
    </location>
</feature>
<feature type="transmembrane region" description="Helical" evidence="8">
    <location>
        <begin position="150"/>
        <end position="172"/>
    </location>
</feature>
<keyword evidence="2" id="KW-0813">Transport</keyword>
<dbReference type="Gene3D" id="1.20.1250.20">
    <property type="entry name" value="MFS general substrate transporter like domains"/>
    <property type="match status" value="1"/>
</dbReference>
<dbReference type="GO" id="GO:0022857">
    <property type="term" value="F:transmembrane transporter activity"/>
    <property type="evidence" value="ECO:0007669"/>
    <property type="project" value="InterPro"/>
</dbReference>
<feature type="transmembrane region" description="Helical" evidence="8">
    <location>
        <begin position="24"/>
        <end position="43"/>
    </location>
</feature>
<dbReference type="PRINTS" id="PR01036">
    <property type="entry name" value="TCRTETB"/>
</dbReference>
<dbReference type="OrthoDB" id="7375466at2"/>
<dbReference type="GO" id="GO:0005886">
    <property type="term" value="C:plasma membrane"/>
    <property type="evidence" value="ECO:0007669"/>
    <property type="project" value="UniProtKB-SubCell"/>
</dbReference>
<dbReference type="InterPro" id="IPR011701">
    <property type="entry name" value="MFS"/>
</dbReference>
<protein>
    <submittedName>
        <fullName evidence="10">MFS transporter</fullName>
    </submittedName>
</protein>
<feature type="domain" description="Major facilitator superfamily (MFS) profile" evidence="9">
    <location>
        <begin position="25"/>
        <end position="469"/>
    </location>
</feature>
<dbReference type="SUPFAM" id="SSF103473">
    <property type="entry name" value="MFS general substrate transporter"/>
    <property type="match status" value="1"/>
</dbReference>
<dbReference type="InterPro" id="IPR004638">
    <property type="entry name" value="EmrB-like"/>
</dbReference>
<reference evidence="10 11" key="1">
    <citation type="submission" date="2017-03" db="EMBL/GenBank/DDBJ databases">
        <title>Draft genome sequence of Streptomyces scabrisporus NF3, endophyte isolated from Amphipterygium adstringens.</title>
        <authorList>
            <person name="Vazquez M."/>
            <person name="Ceapa C.D."/>
            <person name="Rodriguez Luna D."/>
            <person name="Sanchez Esquivel S."/>
        </authorList>
    </citation>
    <scope>NUCLEOTIDE SEQUENCE [LARGE SCALE GENOMIC DNA]</scope>
    <source>
        <strain evidence="10 11">NF3</strain>
    </source>
</reference>
<feature type="transmembrane region" description="Helical" evidence="8">
    <location>
        <begin position="92"/>
        <end position="114"/>
    </location>
</feature>
<evidence type="ECO:0000313" key="10">
    <source>
        <dbReference type="EMBL" id="OPC78892.1"/>
    </source>
</evidence>
<feature type="transmembrane region" description="Helical" evidence="8">
    <location>
        <begin position="309"/>
        <end position="331"/>
    </location>
</feature>
<feature type="transmembrane region" description="Helical" evidence="8">
    <location>
        <begin position="120"/>
        <end position="138"/>
    </location>
</feature>
<dbReference type="PANTHER" id="PTHR42718:SF48">
    <property type="entry name" value="CONSERVED TWO-DOMAIN MEMBRANE PROTEIN-RELATED"/>
    <property type="match status" value="1"/>
</dbReference>
<evidence type="ECO:0000256" key="4">
    <source>
        <dbReference type="ARBA" id="ARBA00022692"/>
    </source>
</evidence>
<feature type="transmembrane region" description="Helical" evidence="8">
    <location>
        <begin position="63"/>
        <end position="80"/>
    </location>
</feature>
<evidence type="ECO:0000256" key="8">
    <source>
        <dbReference type="SAM" id="Phobius"/>
    </source>
</evidence>
<dbReference type="InterPro" id="IPR020846">
    <property type="entry name" value="MFS_dom"/>
</dbReference>
<dbReference type="EMBL" id="MWQN01000002">
    <property type="protein sequence ID" value="OPC78892.1"/>
    <property type="molecule type" value="Genomic_DNA"/>
</dbReference>
<organism evidence="10 11">
    <name type="scientific">Embleya scabrispora</name>
    <dbReference type="NCBI Taxonomy" id="159449"/>
    <lineage>
        <taxon>Bacteria</taxon>
        <taxon>Bacillati</taxon>
        <taxon>Actinomycetota</taxon>
        <taxon>Actinomycetes</taxon>
        <taxon>Kitasatosporales</taxon>
        <taxon>Streptomycetaceae</taxon>
        <taxon>Embleya</taxon>
    </lineage>
</organism>
<feature type="transmembrane region" description="Helical" evidence="8">
    <location>
        <begin position="235"/>
        <end position="258"/>
    </location>
</feature>
<feature type="transmembrane region" description="Helical" evidence="8">
    <location>
        <begin position="178"/>
        <end position="198"/>
    </location>
</feature>